<evidence type="ECO:0000256" key="3">
    <source>
        <dbReference type="PROSITE-ProRule" id="PRU00169"/>
    </source>
</evidence>
<dbReference type="CDD" id="cd06170">
    <property type="entry name" value="LuxR_C_like"/>
    <property type="match status" value="1"/>
</dbReference>
<dbReference type="GO" id="GO:0003677">
    <property type="term" value="F:DNA binding"/>
    <property type="evidence" value="ECO:0007669"/>
    <property type="project" value="UniProtKB-KW"/>
</dbReference>
<organism evidence="6 7">
    <name type="scientific">Microvirga tunisiensis</name>
    <dbReference type="NCBI Taxonomy" id="2108360"/>
    <lineage>
        <taxon>Bacteria</taxon>
        <taxon>Pseudomonadati</taxon>
        <taxon>Pseudomonadota</taxon>
        <taxon>Alphaproteobacteria</taxon>
        <taxon>Hyphomicrobiales</taxon>
        <taxon>Methylobacteriaceae</taxon>
        <taxon>Microvirga</taxon>
    </lineage>
</organism>
<dbReference type="PANTHER" id="PTHR45566">
    <property type="entry name" value="HTH-TYPE TRANSCRIPTIONAL REGULATOR YHJB-RELATED"/>
    <property type="match status" value="1"/>
</dbReference>
<dbReference type="PROSITE" id="PS50043">
    <property type="entry name" value="HTH_LUXR_2"/>
    <property type="match status" value="1"/>
</dbReference>
<dbReference type="Pfam" id="PF00196">
    <property type="entry name" value="GerE"/>
    <property type="match status" value="1"/>
</dbReference>
<dbReference type="SMART" id="SM00421">
    <property type="entry name" value="HTH_LUXR"/>
    <property type="match status" value="1"/>
</dbReference>
<protein>
    <submittedName>
        <fullName evidence="6">Response regulator transcription factor</fullName>
    </submittedName>
</protein>
<dbReference type="InterPro" id="IPR051015">
    <property type="entry name" value="EvgA-like"/>
</dbReference>
<dbReference type="PANTHER" id="PTHR45566:SF2">
    <property type="entry name" value="NARL SUBFAMILY"/>
    <property type="match status" value="1"/>
</dbReference>
<dbReference type="GO" id="GO:0006355">
    <property type="term" value="P:regulation of DNA-templated transcription"/>
    <property type="evidence" value="ECO:0007669"/>
    <property type="project" value="InterPro"/>
</dbReference>
<feature type="domain" description="HTH luxR-type" evidence="4">
    <location>
        <begin position="155"/>
        <end position="220"/>
    </location>
</feature>
<dbReference type="PROSITE" id="PS50110">
    <property type="entry name" value="RESPONSE_REGULATORY"/>
    <property type="match status" value="1"/>
</dbReference>
<dbReference type="InterPro" id="IPR000792">
    <property type="entry name" value="Tscrpt_reg_LuxR_C"/>
</dbReference>
<dbReference type="OrthoDB" id="9814495at2"/>
<name>A0A5N7MHX8_9HYPH</name>
<reference evidence="6 7" key="1">
    <citation type="journal article" date="2019" name="Syst. Appl. Microbiol.">
        <title>Microvirga tunisiensis sp. nov., a root nodule symbiotic bacterium isolated from Lupinus micranthus and L. luteus grown in Northern Tunisia.</title>
        <authorList>
            <person name="Msaddak A."/>
            <person name="Rejili M."/>
            <person name="Duran D."/>
            <person name="Mars M."/>
            <person name="Palacios J.M."/>
            <person name="Ruiz-Argueso T."/>
            <person name="Rey L."/>
            <person name="Imperial J."/>
        </authorList>
    </citation>
    <scope>NUCLEOTIDE SEQUENCE [LARGE SCALE GENOMIC DNA]</scope>
    <source>
        <strain evidence="6 7">Lmie10</strain>
    </source>
</reference>
<dbReference type="InterPro" id="IPR058245">
    <property type="entry name" value="NreC/VraR/RcsB-like_REC"/>
</dbReference>
<accession>A0A5N7MHX8</accession>
<dbReference type="PRINTS" id="PR00038">
    <property type="entry name" value="HTHLUXR"/>
</dbReference>
<dbReference type="SUPFAM" id="SSF52172">
    <property type="entry name" value="CheY-like"/>
    <property type="match status" value="1"/>
</dbReference>
<dbReference type="GO" id="GO:0000160">
    <property type="term" value="P:phosphorelay signal transduction system"/>
    <property type="evidence" value="ECO:0007669"/>
    <property type="project" value="InterPro"/>
</dbReference>
<evidence type="ECO:0000313" key="6">
    <source>
        <dbReference type="EMBL" id="MPR26635.1"/>
    </source>
</evidence>
<keyword evidence="2" id="KW-0238">DNA-binding</keyword>
<proteinExistence type="predicted"/>
<dbReference type="SMART" id="SM00448">
    <property type="entry name" value="REC"/>
    <property type="match status" value="1"/>
</dbReference>
<comment type="caution">
    <text evidence="6">The sequence shown here is derived from an EMBL/GenBank/DDBJ whole genome shotgun (WGS) entry which is preliminary data.</text>
</comment>
<evidence type="ECO:0000256" key="1">
    <source>
        <dbReference type="ARBA" id="ARBA00022553"/>
    </source>
</evidence>
<sequence>MHGIRPGSKTIRVGIIDDQSLFLDGVMDALKAQSDIEVLGHAASIGDAIQLIQENELDVIVVGVSLPDDRFEALDAIVSKYPAVRILVLSDSSDEERICDAIAAGLSRYLPRSTSGPELVNAVRSLDQGIGCISPTLAGRLLMRASQGSSGMKKPGDRLKSLAPREKQIISMLAVGLSNREIGNKLDLNEGTVKYYVTSILGKLQVRNRVEAALFARSQGLVWQASDETALQFAPPIPGKPTGSVPASDRNWLHCVDLSKN</sequence>
<dbReference type="Gene3D" id="3.40.50.2300">
    <property type="match status" value="1"/>
</dbReference>
<evidence type="ECO:0000259" key="5">
    <source>
        <dbReference type="PROSITE" id="PS50110"/>
    </source>
</evidence>
<gene>
    <name evidence="6" type="ORF">FS320_15760</name>
</gene>
<dbReference type="PROSITE" id="PS00622">
    <property type="entry name" value="HTH_LUXR_1"/>
    <property type="match status" value="1"/>
</dbReference>
<dbReference type="CDD" id="cd17535">
    <property type="entry name" value="REC_NarL-like"/>
    <property type="match status" value="1"/>
</dbReference>
<dbReference type="InterPro" id="IPR011006">
    <property type="entry name" value="CheY-like_superfamily"/>
</dbReference>
<dbReference type="AlphaFoldDB" id="A0A5N7MHX8"/>
<keyword evidence="1" id="KW-0597">Phosphoprotein</keyword>
<feature type="domain" description="Response regulatory" evidence="5">
    <location>
        <begin position="12"/>
        <end position="127"/>
    </location>
</feature>
<dbReference type="EMBL" id="VOSK01000055">
    <property type="protein sequence ID" value="MPR26635.1"/>
    <property type="molecule type" value="Genomic_DNA"/>
</dbReference>
<evidence type="ECO:0000256" key="2">
    <source>
        <dbReference type="ARBA" id="ARBA00023125"/>
    </source>
</evidence>
<dbReference type="Proteomes" id="UP000403266">
    <property type="component" value="Unassembled WGS sequence"/>
</dbReference>
<comment type="caution">
    <text evidence="3">Lacks conserved residue(s) required for the propagation of feature annotation.</text>
</comment>
<dbReference type="Pfam" id="PF00072">
    <property type="entry name" value="Response_reg"/>
    <property type="match status" value="1"/>
</dbReference>
<dbReference type="InterPro" id="IPR016032">
    <property type="entry name" value="Sig_transdc_resp-reg_C-effctor"/>
</dbReference>
<keyword evidence="7" id="KW-1185">Reference proteome</keyword>
<evidence type="ECO:0000313" key="7">
    <source>
        <dbReference type="Proteomes" id="UP000403266"/>
    </source>
</evidence>
<dbReference type="SUPFAM" id="SSF46894">
    <property type="entry name" value="C-terminal effector domain of the bipartite response regulators"/>
    <property type="match status" value="1"/>
</dbReference>
<evidence type="ECO:0000259" key="4">
    <source>
        <dbReference type="PROSITE" id="PS50043"/>
    </source>
</evidence>
<dbReference type="InterPro" id="IPR001789">
    <property type="entry name" value="Sig_transdc_resp-reg_receiver"/>
</dbReference>